<feature type="region of interest" description="Disordered" evidence="1">
    <location>
        <begin position="91"/>
        <end position="116"/>
    </location>
</feature>
<evidence type="ECO:0000313" key="2">
    <source>
        <dbReference type="EMBL" id="KAF0749255.1"/>
    </source>
</evidence>
<gene>
    <name evidence="2" type="ORF">FWK35_00026027</name>
</gene>
<name>A0A6G0Y538_APHCR</name>
<evidence type="ECO:0008006" key="4">
    <source>
        <dbReference type="Google" id="ProtNLM"/>
    </source>
</evidence>
<proteinExistence type="predicted"/>
<keyword evidence="3" id="KW-1185">Reference proteome</keyword>
<dbReference type="AlphaFoldDB" id="A0A6G0Y538"/>
<accession>A0A6G0Y538</accession>
<comment type="caution">
    <text evidence="2">The sequence shown here is derived from an EMBL/GenBank/DDBJ whole genome shotgun (WGS) entry which is preliminary data.</text>
</comment>
<sequence length="709" mass="82154">MSHRAHNNMSRSTKRRRVLQEIESLIHFDTDYESDHDNTHFEDPLLQEETGDVSQCFDTTIFEQNQLLEGSDITETESILSYSNSAGDFSNLFDDSDNNTVESSSEEDNTEFSDNSPRTQLAQWAIKHNITNIAMSDLLKVLNTSYDQSLPLDARTLLKTDISSNTSVNLKNMSPGFYYHFGVSNGIKNHYIIENSHINEPIKLVVGIDGLPLTKSSKSTFWPILCYIRPYSHIVFPIGLYWGNEKPQESNDYLFDFVNEIKDLINNGIEIKVSSGEFIKKQVILDVFCCDLPAKNYILKTKGHNAYFSCSRCCIEGEYVCRRVCYPDIDCRKRTHESFINKHQEEYHVGEVMSILIDIPGINIINSFSLDYLHMVCIGVTKKIITLWLKGPLHCRLNSTKCKFLNVNLLAQKLFITCDFQRKPRGVDEVFRWKATEFRTFLLYLGPVVLKNIIDKKLYSHFLYLNISMLILLKENSSSSLLNFSNELLKYFVKQFASIYGIEWISQNIHGLQHITDDYLLFGSLDNCSTFPFENHMKVLKKYIRKSNQPLQQAIKRYSEETKYGQKPHLINYDSNCFTFEKEHNNGPLVTKYLNQYLQYKVLNFKNTKIKITDEANCYILTMDDDVVKVVNIICQTSKQNIFILGYAFKMKTSFYKKPIESSKLNIFVVDKLSSNLDRWPVEKIKCKCIILKCGNQTISFPIIHTYKD</sequence>
<dbReference type="PANTHER" id="PTHR33053">
    <property type="entry name" value="PROTEIN, PUTATIVE-RELATED"/>
    <property type="match status" value="1"/>
</dbReference>
<protein>
    <recommendedName>
        <fullName evidence="4">DUF4806 domain-containing protein</fullName>
    </recommendedName>
</protein>
<dbReference type="Proteomes" id="UP000478052">
    <property type="component" value="Unassembled WGS sequence"/>
</dbReference>
<evidence type="ECO:0000313" key="3">
    <source>
        <dbReference type="Proteomes" id="UP000478052"/>
    </source>
</evidence>
<dbReference type="PANTHER" id="PTHR33053:SF9">
    <property type="entry name" value="AGAP000105-PA"/>
    <property type="match status" value="1"/>
</dbReference>
<reference evidence="2 3" key="1">
    <citation type="submission" date="2019-08" db="EMBL/GenBank/DDBJ databases">
        <title>Whole genome of Aphis craccivora.</title>
        <authorList>
            <person name="Voronova N.V."/>
            <person name="Shulinski R.S."/>
            <person name="Bandarenka Y.V."/>
            <person name="Zhorov D.G."/>
            <person name="Warner D."/>
        </authorList>
    </citation>
    <scope>NUCLEOTIDE SEQUENCE [LARGE SCALE GENOMIC DNA]</scope>
    <source>
        <strain evidence="2">180601</strain>
        <tissue evidence="2">Whole Body</tissue>
    </source>
</reference>
<dbReference type="EMBL" id="VUJU01006168">
    <property type="protein sequence ID" value="KAF0749255.1"/>
    <property type="molecule type" value="Genomic_DNA"/>
</dbReference>
<evidence type="ECO:0000256" key="1">
    <source>
        <dbReference type="SAM" id="MobiDB-lite"/>
    </source>
</evidence>
<dbReference type="OrthoDB" id="10015795at2759"/>
<organism evidence="2 3">
    <name type="scientific">Aphis craccivora</name>
    <name type="common">Cowpea aphid</name>
    <dbReference type="NCBI Taxonomy" id="307492"/>
    <lineage>
        <taxon>Eukaryota</taxon>
        <taxon>Metazoa</taxon>
        <taxon>Ecdysozoa</taxon>
        <taxon>Arthropoda</taxon>
        <taxon>Hexapoda</taxon>
        <taxon>Insecta</taxon>
        <taxon>Pterygota</taxon>
        <taxon>Neoptera</taxon>
        <taxon>Paraneoptera</taxon>
        <taxon>Hemiptera</taxon>
        <taxon>Sternorrhyncha</taxon>
        <taxon>Aphidomorpha</taxon>
        <taxon>Aphidoidea</taxon>
        <taxon>Aphididae</taxon>
        <taxon>Aphidini</taxon>
        <taxon>Aphis</taxon>
        <taxon>Aphis</taxon>
    </lineage>
</organism>